<reference evidence="3" key="1">
    <citation type="submission" date="2018-10" db="EMBL/GenBank/DDBJ databases">
        <title>FDA dAtabase for Regulatory Grade micrObial Sequences (FDA-ARGOS): Supporting development and validation of Infectious Disease Dx tests.</title>
        <authorList>
            <person name="Minogue T."/>
            <person name="Wolcott M."/>
            <person name="Wasieloski L."/>
            <person name="Aguilar W."/>
            <person name="Moore D."/>
            <person name="Jaissle J."/>
            <person name="Tallon L."/>
            <person name="Sadzewicz L."/>
            <person name="Zhao X."/>
            <person name="Vavikolanu K."/>
            <person name="Mehta A."/>
            <person name="Aluvathingal J."/>
            <person name="Nadendla S."/>
            <person name="Yan Y."/>
            <person name="Sichtig H."/>
        </authorList>
    </citation>
    <scope>NUCLEOTIDE SEQUENCE [LARGE SCALE GENOMIC DNA]</scope>
    <source>
        <strain evidence="3">FDAARGOS_588</strain>
    </source>
</reference>
<sequence length="59" mass="6383">MPVSSPDAGGDIPAISARNGAASPDRFQIPFVAVILERSPGARDRRRAGAFDRFQRRTT</sequence>
<name>A0AAX1X9C5_BURML</name>
<dbReference type="Proteomes" id="UP000269379">
    <property type="component" value="Chromosome 1"/>
</dbReference>
<comment type="caution">
    <text evidence="2">The sequence shown here is derived from an EMBL/GenBank/DDBJ whole genome shotgun (WGS) entry which is preliminary data.</text>
</comment>
<evidence type="ECO:0000256" key="1">
    <source>
        <dbReference type="SAM" id="MobiDB-lite"/>
    </source>
</evidence>
<evidence type="ECO:0000313" key="3">
    <source>
        <dbReference type="Proteomes" id="UP000269379"/>
    </source>
</evidence>
<organism evidence="2 3">
    <name type="scientific">Burkholderia mallei</name>
    <name type="common">Pseudomonas mallei</name>
    <dbReference type="NCBI Taxonomy" id="13373"/>
    <lineage>
        <taxon>Bacteria</taxon>
        <taxon>Pseudomonadati</taxon>
        <taxon>Pseudomonadota</taxon>
        <taxon>Betaproteobacteria</taxon>
        <taxon>Burkholderiales</taxon>
        <taxon>Burkholderiaceae</taxon>
        <taxon>Burkholderia</taxon>
        <taxon>pseudomallei group</taxon>
    </lineage>
</organism>
<feature type="region of interest" description="Disordered" evidence="1">
    <location>
        <begin position="1"/>
        <end position="20"/>
    </location>
</feature>
<proteinExistence type="predicted"/>
<dbReference type="EMBL" id="RKJW01000002">
    <property type="protein sequence ID" value="RPA27059.1"/>
    <property type="molecule type" value="Genomic_DNA"/>
</dbReference>
<dbReference type="AlphaFoldDB" id="A0AAX1X9C5"/>
<evidence type="ECO:0000313" key="2">
    <source>
        <dbReference type="EMBL" id="RPA27059.1"/>
    </source>
</evidence>
<protein>
    <submittedName>
        <fullName evidence="2">Uncharacterized protein</fullName>
    </submittedName>
</protein>
<accession>A0AAX1X9C5</accession>
<gene>
    <name evidence="2" type="ORF">EGT70_17965</name>
</gene>